<dbReference type="AlphaFoldDB" id="T1D0A3"/>
<proteinExistence type="predicted"/>
<keyword evidence="2" id="KW-1185">Reference proteome</keyword>
<dbReference type="STRING" id="1325130.HFN_0850"/>
<sequence>MNFYVTLFCVFACLKISTQLQNLPKNRGFFLRPFVFA</sequence>
<gene>
    <name evidence="1" type="ORF">HFN_0850</name>
</gene>
<protein>
    <submittedName>
        <fullName evidence="1">Uncharacterized protein</fullName>
    </submittedName>
</protein>
<evidence type="ECO:0000313" key="2">
    <source>
        <dbReference type="Proteomes" id="UP000018143"/>
    </source>
</evidence>
<comment type="caution">
    <text evidence="1">The sequence shown here is derived from an EMBL/GenBank/DDBJ whole genome shotgun (WGS) entry which is preliminary data.</text>
</comment>
<dbReference type="Proteomes" id="UP000018143">
    <property type="component" value="Unassembled WGS sequence"/>
</dbReference>
<reference evidence="1 2" key="1">
    <citation type="journal article" date="2013" name="Genome Announc.">
        <title>Draft Genome Sequence of Helicobacter fennelliae Strain MRY12-0050, Isolated from a Bacteremia Patient.</title>
        <authorList>
            <person name="Rimbara E."/>
            <person name="Matsui M."/>
            <person name="Mori S."/>
            <person name="Suzuki S."/>
            <person name="Suzuki M."/>
            <person name="Kim H."/>
            <person name="Sekizuka T."/>
            <person name="Kuroda M."/>
            <person name="Shibayama K."/>
        </authorList>
    </citation>
    <scope>NUCLEOTIDE SEQUENCE [LARGE SCALE GENOMIC DNA]</scope>
    <source>
        <strain evidence="1 2">MRY12-0050</strain>
    </source>
</reference>
<accession>T1D0A3</accession>
<dbReference type="EMBL" id="BASD01000025">
    <property type="protein sequence ID" value="GAD19610.1"/>
    <property type="molecule type" value="Genomic_DNA"/>
</dbReference>
<evidence type="ECO:0000313" key="1">
    <source>
        <dbReference type="EMBL" id="GAD19610.1"/>
    </source>
</evidence>
<name>T1D0A3_9HELI</name>
<organism evidence="1 2">
    <name type="scientific">Helicobacter fennelliae MRY12-0050</name>
    <dbReference type="NCBI Taxonomy" id="1325130"/>
    <lineage>
        <taxon>Bacteria</taxon>
        <taxon>Pseudomonadati</taxon>
        <taxon>Campylobacterota</taxon>
        <taxon>Epsilonproteobacteria</taxon>
        <taxon>Campylobacterales</taxon>
        <taxon>Helicobacteraceae</taxon>
        <taxon>Helicobacter</taxon>
    </lineage>
</organism>